<evidence type="ECO:0000313" key="2">
    <source>
        <dbReference type="WBParaSite" id="maker-unitig_24489-snap-gene-0.2-mRNA-1"/>
    </source>
</evidence>
<proteinExistence type="predicted"/>
<keyword evidence="1" id="KW-1185">Reference proteome</keyword>
<dbReference type="AlphaFoldDB" id="A0A1I8F8W5"/>
<dbReference type="WBParaSite" id="maker-unitig_24489-snap-gene-0.2-mRNA-1">
    <property type="protein sequence ID" value="maker-unitig_24489-snap-gene-0.2-mRNA-1"/>
    <property type="gene ID" value="maker-unitig_24489-snap-gene-0.2"/>
</dbReference>
<accession>A0A1I8F8W5</accession>
<dbReference type="Proteomes" id="UP000095280">
    <property type="component" value="Unplaced"/>
</dbReference>
<sequence length="81" mass="9385">MSLRLNSCFYTAAGSLPGLYRDNQWRCLNVLTQLLQAIRPQFRLDFFNSNSSQRYSSKQKQTLQPVGPELPWQPSRTLAFC</sequence>
<organism evidence="1 2">
    <name type="scientific">Macrostomum lignano</name>
    <dbReference type="NCBI Taxonomy" id="282301"/>
    <lineage>
        <taxon>Eukaryota</taxon>
        <taxon>Metazoa</taxon>
        <taxon>Spiralia</taxon>
        <taxon>Lophotrochozoa</taxon>
        <taxon>Platyhelminthes</taxon>
        <taxon>Rhabditophora</taxon>
        <taxon>Macrostomorpha</taxon>
        <taxon>Macrostomida</taxon>
        <taxon>Macrostomidae</taxon>
        <taxon>Macrostomum</taxon>
    </lineage>
</organism>
<name>A0A1I8F8W5_9PLAT</name>
<evidence type="ECO:0000313" key="1">
    <source>
        <dbReference type="Proteomes" id="UP000095280"/>
    </source>
</evidence>
<protein>
    <submittedName>
        <fullName evidence="2">Uncharacterized protein</fullName>
    </submittedName>
</protein>
<reference evidence="2" key="1">
    <citation type="submission" date="2016-11" db="UniProtKB">
        <authorList>
            <consortium name="WormBaseParasite"/>
        </authorList>
    </citation>
    <scope>IDENTIFICATION</scope>
</reference>